<sequence>MMIMMRGSSSVKMVAAAMFIWLACSCSSSADQSSRWQAADTMTEVGVPKCNVHMIKDGSHIAGAFVNLIRKFVTATPDLIKHPGEKLCYRASDHDIWAYGAVSCFNDVSHCAACIQRALAALSASCSDKWGARVTMNNCFMRFESYKFCNKK</sequence>
<keyword evidence="6" id="KW-1185">Reference proteome</keyword>
<dbReference type="AlphaFoldDB" id="A0AAV2GAW3"/>
<feature type="signal peptide" evidence="3">
    <location>
        <begin position="1"/>
        <end position="30"/>
    </location>
</feature>
<evidence type="ECO:0000313" key="6">
    <source>
        <dbReference type="Proteomes" id="UP001497516"/>
    </source>
</evidence>
<keyword evidence="1 3" id="KW-0732">Signal</keyword>
<feature type="domain" description="Gnk2-homologous" evidence="4">
    <location>
        <begin position="43"/>
        <end position="148"/>
    </location>
</feature>
<reference evidence="5 6" key="1">
    <citation type="submission" date="2024-04" db="EMBL/GenBank/DDBJ databases">
        <authorList>
            <person name="Fracassetti M."/>
        </authorList>
    </citation>
    <scope>NUCLEOTIDE SEQUENCE [LARGE SCALE GENOMIC DNA]</scope>
</reference>
<organism evidence="5 6">
    <name type="scientific">Linum trigynum</name>
    <dbReference type="NCBI Taxonomy" id="586398"/>
    <lineage>
        <taxon>Eukaryota</taxon>
        <taxon>Viridiplantae</taxon>
        <taxon>Streptophyta</taxon>
        <taxon>Embryophyta</taxon>
        <taxon>Tracheophyta</taxon>
        <taxon>Spermatophyta</taxon>
        <taxon>Magnoliopsida</taxon>
        <taxon>eudicotyledons</taxon>
        <taxon>Gunneridae</taxon>
        <taxon>Pentapetalae</taxon>
        <taxon>rosids</taxon>
        <taxon>fabids</taxon>
        <taxon>Malpighiales</taxon>
        <taxon>Linaceae</taxon>
        <taxon>Linum</taxon>
    </lineage>
</organism>
<proteinExistence type="predicted"/>
<dbReference type="Gene3D" id="3.30.430.20">
    <property type="entry name" value="Gnk2 domain, C-X8-C-X2-C motif"/>
    <property type="match status" value="1"/>
</dbReference>
<dbReference type="InterPro" id="IPR038408">
    <property type="entry name" value="GNK2_sf"/>
</dbReference>
<evidence type="ECO:0000313" key="5">
    <source>
        <dbReference type="EMBL" id="CAL1407611.1"/>
    </source>
</evidence>
<name>A0AAV2GAW3_9ROSI</name>
<dbReference type="Pfam" id="PF01657">
    <property type="entry name" value="Stress-antifung"/>
    <property type="match status" value="1"/>
</dbReference>
<dbReference type="CDD" id="cd23509">
    <property type="entry name" value="Gnk2-like"/>
    <property type="match status" value="1"/>
</dbReference>
<evidence type="ECO:0000256" key="3">
    <source>
        <dbReference type="SAM" id="SignalP"/>
    </source>
</evidence>
<protein>
    <recommendedName>
        <fullName evidence="4">Gnk2-homologous domain-containing protein</fullName>
    </recommendedName>
</protein>
<evidence type="ECO:0000256" key="1">
    <source>
        <dbReference type="ARBA" id="ARBA00022729"/>
    </source>
</evidence>
<accession>A0AAV2GAW3</accession>
<gene>
    <name evidence="5" type="ORF">LTRI10_LOCUS47269</name>
</gene>
<feature type="chain" id="PRO_5043853106" description="Gnk2-homologous domain-containing protein" evidence="3">
    <location>
        <begin position="31"/>
        <end position="152"/>
    </location>
</feature>
<dbReference type="Proteomes" id="UP001497516">
    <property type="component" value="Chromosome 8"/>
</dbReference>
<keyword evidence="2" id="KW-0677">Repeat</keyword>
<evidence type="ECO:0000256" key="2">
    <source>
        <dbReference type="ARBA" id="ARBA00022737"/>
    </source>
</evidence>
<dbReference type="InterPro" id="IPR002902">
    <property type="entry name" value="GNK2"/>
</dbReference>
<dbReference type="PROSITE" id="PS51473">
    <property type="entry name" value="GNK2"/>
    <property type="match status" value="1"/>
</dbReference>
<dbReference type="EMBL" id="OZ034821">
    <property type="protein sequence ID" value="CAL1407611.1"/>
    <property type="molecule type" value="Genomic_DNA"/>
</dbReference>
<evidence type="ECO:0000259" key="4">
    <source>
        <dbReference type="PROSITE" id="PS51473"/>
    </source>
</evidence>
<dbReference type="PROSITE" id="PS51257">
    <property type="entry name" value="PROKAR_LIPOPROTEIN"/>
    <property type="match status" value="1"/>
</dbReference>